<proteinExistence type="predicted"/>
<dbReference type="AlphaFoldDB" id="A0AA40K9L0"/>
<accession>A0AA40K9L0</accession>
<organism evidence="2 3">
    <name type="scientific">Schizothecium vesticola</name>
    <dbReference type="NCBI Taxonomy" id="314040"/>
    <lineage>
        <taxon>Eukaryota</taxon>
        <taxon>Fungi</taxon>
        <taxon>Dikarya</taxon>
        <taxon>Ascomycota</taxon>
        <taxon>Pezizomycotina</taxon>
        <taxon>Sordariomycetes</taxon>
        <taxon>Sordariomycetidae</taxon>
        <taxon>Sordariales</taxon>
        <taxon>Schizotheciaceae</taxon>
        <taxon>Schizothecium</taxon>
    </lineage>
</organism>
<protein>
    <submittedName>
        <fullName evidence="2">Uncharacterized protein</fullName>
    </submittedName>
</protein>
<keyword evidence="3" id="KW-1185">Reference proteome</keyword>
<sequence>MPPTYRSNTPAPPKQSMHRPPPPGPTQPPPANTAPPTTKPSNSAPTPKKPHAQNLFVDVAETVERYFPYKDVAARHGVPPAKVAEALSGVVLLPLLRCASDKRRAGKLAHDRMREYRDVRGALQHQQGVLLPLSDTNAASSSRTRLISLSLRTINRASTSASSAANASWPATLAATSRWALMESMRASYLSLMRRRACGGWQGAQVSGMVLVVAFRGLIVVGVGMGFGGVGRGTQERQEWERRWPQRRR</sequence>
<evidence type="ECO:0000256" key="1">
    <source>
        <dbReference type="SAM" id="MobiDB-lite"/>
    </source>
</evidence>
<dbReference type="EMBL" id="JAUKUD010000002">
    <property type="protein sequence ID" value="KAK0750930.1"/>
    <property type="molecule type" value="Genomic_DNA"/>
</dbReference>
<name>A0AA40K9L0_9PEZI</name>
<evidence type="ECO:0000313" key="2">
    <source>
        <dbReference type="EMBL" id="KAK0750930.1"/>
    </source>
</evidence>
<feature type="compositionally biased region" description="Low complexity" evidence="1">
    <location>
        <begin position="34"/>
        <end position="46"/>
    </location>
</feature>
<reference evidence="2" key="1">
    <citation type="submission" date="2023-06" db="EMBL/GenBank/DDBJ databases">
        <title>Genome-scale phylogeny and comparative genomics of the fungal order Sordariales.</title>
        <authorList>
            <consortium name="Lawrence Berkeley National Laboratory"/>
            <person name="Hensen N."/>
            <person name="Bonometti L."/>
            <person name="Westerberg I."/>
            <person name="Brannstrom I.O."/>
            <person name="Guillou S."/>
            <person name="Cros-Aarteil S."/>
            <person name="Calhoun S."/>
            <person name="Haridas S."/>
            <person name="Kuo A."/>
            <person name="Mondo S."/>
            <person name="Pangilinan J."/>
            <person name="Riley R."/>
            <person name="LaButti K."/>
            <person name="Andreopoulos B."/>
            <person name="Lipzen A."/>
            <person name="Chen C."/>
            <person name="Yanf M."/>
            <person name="Daum C."/>
            <person name="Ng V."/>
            <person name="Clum A."/>
            <person name="Steindorff A."/>
            <person name="Ohm R."/>
            <person name="Martin F."/>
            <person name="Silar P."/>
            <person name="Natvig D."/>
            <person name="Lalanne C."/>
            <person name="Gautier V."/>
            <person name="Ament-velasquez S.L."/>
            <person name="Kruys A."/>
            <person name="Hutchinson M.I."/>
            <person name="Powell A.J."/>
            <person name="Barry K."/>
            <person name="Miller A.N."/>
            <person name="Grigoriev I.V."/>
            <person name="Debuchy R."/>
            <person name="Gladieux P."/>
            <person name="Thoren M.H."/>
            <person name="Johannesson H."/>
        </authorList>
    </citation>
    <scope>NUCLEOTIDE SEQUENCE</scope>
    <source>
        <strain evidence="2">SMH3187-1</strain>
    </source>
</reference>
<dbReference type="Proteomes" id="UP001172155">
    <property type="component" value="Unassembled WGS sequence"/>
</dbReference>
<evidence type="ECO:0000313" key="3">
    <source>
        <dbReference type="Proteomes" id="UP001172155"/>
    </source>
</evidence>
<feature type="compositionally biased region" description="Pro residues" evidence="1">
    <location>
        <begin position="19"/>
        <end position="33"/>
    </location>
</feature>
<gene>
    <name evidence="2" type="ORF">B0T18DRAFT_425655</name>
</gene>
<comment type="caution">
    <text evidence="2">The sequence shown here is derived from an EMBL/GenBank/DDBJ whole genome shotgun (WGS) entry which is preliminary data.</text>
</comment>
<feature type="region of interest" description="Disordered" evidence="1">
    <location>
        <begin position="1"/>
        <end position="51"/>
    </location>
</feature>